<comment type="caution">
    <text evidence="7">The sequence shown here is derived from an EMBL/GenBank/DDBJ whole genome shotgun (WGS) entry which is preliminary data.</text>
</comment>
<evidence type="ECO:0000313" key="8">
    <source>
        <dbReference type="Proteomes" id="UP001107558"/>
    </source>
</evidence>
<dbReference type="EMBL" id="JADBJN010000003">
    <property type="protein sequence ID" value="KAG5672591.1"/>
    <property type="molecule type" value="Genomic_DNA"/>
</dbReference>
<dbReference type="InterPro" id="IPR008952">
    <property type="entry name" value="Tetraspanin_EC2_sf"/>
</dbReference>
<organism evidence="7 8">
    <name type="scientific">Polypedilum vanderplanki</name>
    <name type="common">Sleeping chironomid midge</name>
    <dbReference type="NCBI Taxonomy" id="319348"/>
    <lineage>
        <taxon>Eukaryota</taxon>
        <taxon>Metazoa</taxon>
        <taxon>Ecdysozoa</taxon>
        <taxon>Arthropoda</taxon>
        <taxon>Hexapoda</taxon>
        <taxon>Insecta</taxon>
        <taxon>Pterygota</taxon>
        <taxon>Neoptera</taxon>
        <taxon>Endopterygota</taxon>
        <taxon>Diptera</taxon>
        <taxon>Nematocera</taxon>
        <taxon>Chironomoidea</taxon>
        <taxon>Chironomidae</taxon>
        <taxon>Chironominae</taxon>
        <taxon>Polypedilum</taxon>
        <taxon>Polypedilum</taxon>
    </lineage>
</organism>
<dbReference type="Proteomes" id="UP001107558">
    <property type="component" value="Chromosome 3"/>
</dbReference>
<comment type="similarity">
    <text evidence="2 6">Belongs to the tetraspanin (TM4SF) family.</text>
</comment>
<dbReference type="PANTHER" id="PTHR19282:SF551">
    <property type="entry name" value="RE08073P-RELATED"/>
    <property type="match status" value="1"/>
</dbReference>
<evidence type="ECO:0000256" key="3">
    <source>
        <dbReference type="ARBA" id="ARBA00022692"/>
    </source>
</evidence>
<evidence type="ECO:0000256" key="4">
    <source>
        <dbReference type="ARBA" id="ARBA00022989"/>
    </source>
</evidence>
<evidence type="ECO:0000256" key="1">
    <source>
        <dbReference type="ARBA" id="ARBA00004141"/>
    </source>
</evidence>
<dbReference type="PIRSF" id="PIRSF002419">
    <property type="entry name" value="Tetraspanin"/>
    <property type="match status" value="1"/>
</dbReference>
<keyword evidence="4 6" id="KW-1133">Transmembrane helix</keyword>
<keyword evidence="3 6" id="KW-0812">Transmembrane</keyword>
<dbReference type="OrthoDB" id="10016273at2759"/>
<keyword evidence="5 6" id="KW-0472">Membrane</keyword>
<proteinExistence type="inferred from homology"/>
<dbReference type="AlphaFoldDB" id="A0A9J6BRZ2"/>
<evidence type="ECO:0000313" key="7">
    <source>
        <dbReference type="EMBL" id="KAG5672591.1"/>
    </source>
</evidence>
<comment type="subcellular location">
    <subcellularLocation>
        <location evidence="1 6">Membrane</location>
        <topology evidence="1 6">Multi-pass membrane protein</topology>
    </subcellularLocation>
</comment>
<dbReference type="PANTHER" id="PTHR19282">
    <property type="entry name" value="TETRASPANIN"/>
    <property type="match status" value="1"/>
</dbReference>
<evidence type="ECO:0000256" key="6">
    <source>
        <dbReference type="RuleBase" id="RU361218"/>
    </source>
</evidence>
<evidence type="ECO:0000256" key="5">
    <source>
        <dbReference type="ARBA" id="ARBA00023136"/>
    </source>
</evidence>
<dbReference type="Gene3D" id="1.10.1450.10">
    <property type="entry name" value="Tetraspanin"/>
    <property type="match status" value="1"/>
</dbReference>
<feature type="transmembrane region" description="Helical" evidence="6">
    <location>
        <begin position="230"/>
        <end position="256"/>
    </location>
</feature>
<dbReference type="InterPro" id="IPR000301">
    <property type="entry name" value="Tetraspanin_animals"/>
</dbReference>
<feature type="transmembrane region" description="Helical" evidence="6">
    <location>
        <begin position="12"/>
        <end position="35"/>
    </location>
</feature>
<protein>
    <recommendedName>
        <fullName evidence="6">Tetraspanin</fullName>
    </recommendedName>
</protein>
<dbReference type="InterPro" id="IPR018499">
    <property type="entry name" value="Tetraspanin/Peripherin"/>
</dbReference>
<dbReference type="SUPFAM" id="SSF48652">
    <property type="entry name" value="Tetraspanin"/>
    <property type="match status" value="1"/>
</dbReference>
<keyword evidence="8" id="KW-1185">Reference proteome</keyword>
<sequence>MNCCCSIVKFFVILMNLVFWIAGIGIVALAVWMLIDPTFMISLTQEHQNYQYALFILLGIGILLVLLAFCGCCGALKESQCMLVSFFCCMLIVLTAEIAAGVWSYQNSDKLESFVKANFQYTINNEYKVIEARTEIVDVIQTHLQCCGVNGPSDWSNSKYNGAKSGNIVDYAITSKLAYAVPPSCCKNGTEKSLCETSRKGTITTSLNPVIYNKGCMEKVVAEVKRNLHYVLLGGLIIIAVQLFGILLVLCLCCAVKRNKDDDYKD</sequence>
<reference evidence="7" key="1">
    <citation type="submission" date="2021-03" db="EMBL/GenBank/DDBJ databases">
        <title>Chromosome level genome of the anhydrobiotic midge Polypedilum vanderplanki.</title>
        <authorList>
            <person name="Yoshida Y."/>
            <person name="Kikawada T."/>
            <person name="Gusev O."/>
        </authorList>
    </citation>
    <scope>NUCLEOTIDE SEQUENCE</scope>
    <source>
        <strain evidence="7">NIAS01</strain>
        <tissue evidence="7">Whole body or cell culture</tissue>
    </source>
</reference>
<name>A0A9J6BRZ2_POLVA</name>
<dbReference type="Pfam" id="PF00335">
    <property type="entry name" value="Tetraspanin"/>
    <property type="match status" value="1"/>
</dbReference>
<dbReference type="PRINTS" id="PR00259">
    <property type="entry name" value="TMFOUR"/>
</dbReference>
<feature type="transmembrane region" description="Helical" evidence="6">
    <location>
        <begin position="83"/>
        <end position="105"/>
    </location>
</feature>
<dbReference type="GO" id="GO:0005886">
    <property type="term" value="C:plasma membrane"/>
    <property type="evidence" value="ECO:0007669"/>
    <property type="project" value="TreeGrafter"/>
</dbReference>
<accession>A0A9J6BRZ2</accession>
<feature type="transmembrane region" description="Helical" evidence="6">
    <location>
        <begin position="55"/>
        <end position="76"/>
    </location>
</feature>
<evidence type="ECO:0000256" key="2">
    <source>
        <dbReference type="ARBA" id="ARBA00006840"/>
    </source>
</evidence>
<gene>
    <name evidence="7" type="ORF">PVAND_002707</name>
</gene>